<dbReference type="RefSeq" id="WP_262169620.1">
    <property type="nucleotide sequence ID" value="NZ_CP104965.1"/>
</dbReference>
<evidence type="ECO:0000313" key="1">
    <source>
        <dbReference type="EMBL" id="UXN70536.1"/>
    </source>
</evidence>
<reference evidence="1 2" key="1">
    <citation type="submission" date="2022-09" db="EMBL/GenBank/DDBJ databases">
        <title>Interaction between co-microsymbionts with complementary sets of symbiotic genes in legume-rhizobium systems.</title>
        <authorList>
            <person name="Safronova V."/>
            <person name="Sazanova A."/>
            <person name="Afonin A."/>
            <person name="Chirak E."/>
        </authorList>
    </citation>
    <scope>NUCLEOTIDE SEQUENCE [LARGE SCALE GENOMIC DNA]</scope>
    <source>
        <strain evidence="1 2">A18/4-1</strain>
    </source>
</reference>
<evidence type="ECO:0008006" key="3">
    <source>
        <dbReference type="Google" id="ProtNLM"/>
    </source>
</evidence>
<accession>A0ABY6CH83</accession>
<organism evidence="1 2">
    <name type="scientific">Devosia neptuniae</name>
    <dbReference type="NCBI Taxonomy" id="191302"/>
    <lineage>
        <taxon>Bacteria</taxon>
        <taxon>Pseudomonadati</taxon>
        <taxon>Pseudomonadota</taxon>
        <taxon>Alphaproteobacteria</taxon>
        <taxon>Hyphomicrobiales</taxon>
        <taxon>Devosiaceae</taxon>
        <taxon>Devosia</taxon>
    </lineage>
</organism>
<name>A0ABY6CH83_9HYPH</name>
<protein>
    <recommendedName>
        <fullName evidence="3">DUF1127 domain-containing protein</fullName>
    </recommendedName>
</protein>
<evidence type="ECO:0000313" key="2">
    <source>
        <dbReference type="Proteomes" id="UP001061862"/>
    </source>
</evidence>
<dbReference type="Proteomes" id="UP001061862">
    <property type="component" value="Chromosome"/>
</dbReference>
<dbReference type="EMBL" id="CP104965">
    <property type="protein sequence ID" value="UXN70536.1"/>
    <property type="molecule type" value="Genomic_DNA"/>
</dbReference>
<gene>
    <name evidence="1" type="ORF">N8A98_04915</name>
</gene>
<sequence length="88" mass="9825">MSYNALNEGSIVLRLEFSIADAVHQRGLFSVLRAAIAAWWNRPRMARVIDLPARLRADVGLPPADGFDQWLLPGDNPQIPPPLWRPGL</sequence>
<keyword evidence="2" id="KW-1185">Reference proteome</keyword>
<proteinExistence type="predicted"/>